<dbReference type="GO" id="GO:0016491">
    <property type="term" value="F:oxidoreductase activity"/>
    <property type="evidence" value="ECO:0007669"/>
    <property type="project" value="UniProtKB-KW"/>
</dbReference>
<proteinExistence type="inferred from homology"/>
<dbReference type="Pfam" id="PF00107">
    <property type="entry name" value="ADH_zinc_N"/>
    <property type="match status" value="1"/>
</dbReference>
<dbReference type="PANTHER" id="PTHR43401:SF2">
    <property type="entry name" value="L-THREONINE 3-DEHYDROGENASE"/>
    <property type="match status" value="1"/>
</dbReference>
<dbReference type="InterPro" id="IPR011032">
    <property type="entry name" value="GroES-like_sf"/>
</dbReference>
<dbReference type="GO" id="GO:0008270">
    <property type="term" value="F:zinc ion binding"/>
    <property type="evidence" value="ECO:0007669"/>
    <property type="project" value="InterPro"/>
</dbReference>
<keyword evidence="3" id="KW-0560">Oxidoreductase</keyword>
<dbReference type="InterPro" id="IPR002328">
    <property type="entry name" value="ADH_Zn_CS"/>
</dbReference>
<reference evidence="6 7" key="1">
    <citation type="submission" date="2020-08" db="EMBL/GenBank/DDBJ databases">
        <title>Cohnella phylogeny.</title>
        <authorList>
            <person name="Dunlap C."/>
        </authorList>
    </citation>
    <scope>NUCLEOTIDE SEQUENCE [LARGE SCALE GENOMIC DNA]</scope>
    <source>
        <strain evidence="6 7">DSM 28246</strain>
    </source>
</reference>
<comment type="caution">
    <text evidence="6">The sequence shown here is derived from an EMBL/GenBank/DDBJ whole genome shotgun (WGS) entry which is preliminary data.</text>
</comment>
<dbReference type="SUPFAM" id="SSF51735">
    <property type="entry name" value="NAD(P)-binding Rossmann-fold domains"/>
    <property type="match status" value="1"/>
</dbReference>
<dbReference type="Gene3D" id="3.90.180.10">
    <property type="entry name" value="Medium-chain alcohol dehydrogenases, catalytic domain"/>
    <property type="match status" value="2"/>
</dbReference>
<keyword evidence="7" id="KW-1185">Reference proteome</keyword>
<dbReference type="PROSITE" id="PS00059">
    <property type="entry name" value="ADH_ZINC"/>
    <property type="match status" value="1"/>
</dbReference>
<sequence>MKALQITGEDAFGIVDIPQPAPRDDQVTVRIEIVSTCPRWDMNMMGGKDMFDASRKPDYPLPPGWPGHEMAGTVTAVGAGVQGLRVGDRVAALDHLSANGAYAEYLNYREDELIKLPDAVGWKQAVSFELLKCVLIGLLQFGDVTGKSMLVSGLGPAGMLALQAARLLGASRVTAVDINRDRIALVNRLGLGRAVHTEELGEERFDLGYDCVGAAASVQQVLERVDSHLVIFGVLKGEVKYGDHLWFKGTRLESYRYRKFGEQDQALLLDLVVNKGLNTECLQTHHVPFYRYRETIALLRSQEAIKVFAYPATDFVPSAAGGDRG</sequence>
<dbReference type="SMART" id="SM00829">
    <property type="entry name" value="PKS_ER"/>
    <property type="match status" value="1"/>
</dbReference>
<name>A0A7X0RM78_9BACL</name>
<dbReference type="InterPro" id="IPR013154">
    <property type="entry name" value="ADH-like_N"/>
</dbReference>
<dbReference type="InterPro" id="IPR020843">
    <property type="entry name" value="ER"/>
</dbReference>
<gene>
    <name evidence="6" type="ORF">H7C19_04905</name>
</gene>
<keyword evidence="1 4" id="KW-0479">Metal-binding</keyword>
<protein>
    <submittedName>
        <fullName evidence="6">Zinc-binding dehydrogenase</fullName>
    </submittedName>
</protein>
<evidence type="ECO:0000256" key="2">
    <source>
        <dbReference type="ARBA" id="ARBA00022833"/>
    </source>
</evidence>
<dbReference type="InterPro" id="IPR050129">
    <property type="entry name" value="Zn_alcohol_dh"/>
</dbReference>
<organism evidence="6 7">
    <name type="scientific">Cohnella nanjingensis</name>
    <dbReference type="NCBI Taxonomy" id="1387779"/>
    <lineage>
        <taxon>Bacteria</taxon>
        <taxon>Bacillati</taxon>
        <taxon>Bacillota</taxon>
        <taxon>Bacilli</taxon>
        <taxon>Bacillales</taxon>
        <taxon>Paenibacillaceae</taxon>
        <taxon>Cohnella</taxon>
    </lineage>
</organism>
<feature type="domain" description="Enoyl reductase (ER)" evidence="5">
    <location>
        <begin position="8"/>
        <end position="309"/>
    </location>
</feature>
<dbReference type="SUPFAM" id="SSF50129">
    <property type="entry name" value="GroES-like"/>
    <property type="match status" value="1"/>
</dbReference>
<evidence type="ECO:0000259" key="5">
    <source>
        <dbReference type="SMART" id="SM00829"/>
    </source>
</evidence>
<dbReference type="PANTHER" id="PTHR43401">
    <property type="entry name" value="L-THREONINE 3-DEHYDROGENASE"/>
    <property type="match status" value="1"/>
</dbReference>
<accession>A0A7X0RM78</accession>
<evidence type="ECO:0000313" key="7">
    <source>
        <dbReference type="Proteomes" id="UP000547209"/>
    </source>
</evidence>
<dbReference type="EMBL" id="JACJVP010000006">
    <property type="protein sequence ID" value="MBB6670025.1"/>
    <property type="molecule type" value="Genomic_DNA"/>
</dbReference>
<dbReference type="Proteomes" id="UP000547209">
    <property type="component" value="Unassembled WGS sequence"/>
</dbReference>
<dbReference type="RefSeq" id="WP_185141466.1">
    <property type="nucleotide sequence ID" value="NZ_JACJVP010000006.1"/>
</dbReference>
<evidence type="ECO:0000256" key="3">
    <source>
        <dbReference type="ARBA" id="ARBA00023002"/>
    </source>
</evidence>
<dbReference type="InterPro" id="IPR013149">
    <property type="entry name" value="ADH-like_C"/>
</dbReference>
<dbReference type="Gene3D" id="3.40.50.720">
    <property type="entry name" value="NAD(P)-binding Rossmann-like Domain"/>
    <property type="match status" value="1"/>
</dbReference>
<comment type="similarity">
    <text evidence="4">Belongs to the zinc-containing alcohol dehydrogenase family.</text>
</comment>
<dbReference type="AlphaFoldDB" id="A0A7X0RM78"/>
<evidence type="ECO:0000256" key="1">
    <source>
        <dbReference type="ARBA" id="ARBA00022723"/>
    </source>
</evidence>
<dbReference type="Pfam" id="PF08240">
    <property type="entry name" value="ADH_N"/>
    <property type="match status" value="1"/>
</dbReference>
<dbReference type="InterPro" id="IPR036291">
    <property type="entry name" value="NAD(P)-bd_dom_sf"/>
</dbReference>
<keyword evidence="2 4" id="KW-0862">Zinc</keyword>
<comment type="cofactor">
    <cofactor evidence="4">
        <name>Zn(2+)</name>
        <dbReference type="ChEBI" id="CHEBI:29105"/>
    </cofactor>
</comment>
<evidence type="ECO:0000313" key="6">
    <source>
        <dbReference type="EMBL" id="MBB6670025.1"/>
    </source>
</evidence>
<evidence type="ECO:0000256" key="4">
    <source>
        <dbReference type="RuleBase" id="RU361277"/>
    </source>
</evidence>